<feature type="signal peptide" evidence="11">
    <location>
        <begin position="1"/>
        <end position="28"/>
    </location>
</feature>
<proteinExistence type="inferred from homology"/>
<comment type="subcellular location">
    <subcellularLocation>
        <location evidence="1">Endoplasmic reticulum membrane</location>
        <topology evidence="1">Single-pass membrane protein</topology>
    </subcellularLocation>
    <subcellularLocation>
        <location evidence="11">Membrane</location>
        <topology evidence="11">Single-pass membrane protein</topology>
    </subcellularLocation>
</comment>
<keyword evidence="9" id="KW-0325">Glycoprotein</keyword>
<dbReference type="InterPro" id="IPR002213">
    <property type="entry name" value="UDP_glucos_trans"/>
</dbReference>
<evidence type="ECO:0000256" key="10">
    <source>
        <dbReference type="RuleBase" id="RU003718"/>
    </source>
</evidence>
<sequence>MPPERLGGRGAGLTGLLLSILCADLAWAGKLLVIPADGSHWTGMKMMVEELGKRGNEVVLVMPEVSRSIGPAEHTTTLTYPVPYTKSQLQAIQMRNLDTLVAQDSSNLLKKIYSSYMTLQVMRNYTIVACESMLFNKEVMKILREYDFDAILTDPFEPLGVIVAEYLDLPSIYISGGLPCSVESVSSQCPYPPSYVPRRFTRFTDHMTLWQRIVNFLWTAIEPVACRWRYASIEELASRLLQRKTSMTEMMSHASLWFMRFDFTFEFPRPLMPNTVMIGGLNCEGSKPLPLELETFVNKSGDHGFVVFTLGSMVSQIPEEKAQLFLEAFRQIPQRVLWRYTGPTPANLPQNVKLMKWLPQNDLLGHPKARAFMTHGGTHGLYEGICNGVPMVMMPLFGDQGDNVQRMVTRGVGEVLNIHYTTSEEVVWALNKVINDTSYKEKIQKLSAIHKDRPIEPLDLAVHWTEFVMRHKGAEHLRPAAHNLNWFQYHSLDVIGLLLSVVAIVIAATVKSCTFCFRKCCRRKTQKKKKE</sequence>
<protein>
    <recommendedName>
        <fullName evidence="11">UDP-glucuronosyltransferase</fullName>
        <ecNumber evidence="11">2.4.1.17</ecNumber>
    </recommendedName>
</protein>
<feature type="chain" id="PRO_5034250649" description="UDP-glucuronosyltransferase" evidence="11">
    <location>
        <begin position="29"/>
        <end position="531"/>
    </location>
</feature>
<evidence type="ECO:0000256" key="8">
    <source>
        <dbReference type="ARBA" id="ARBA00023136"/>
    </source>
</evidence>
<evidence type="ECO:0000313" key="13">
    <source>
        <dbReference type="Proteomes" id="UP000694397"/>
    </source>
</evidence>
<evidence type="ECO:0000256" key="3">
    <source>
        <dbReference type="ARBA" id="ARBA00022676"/>
    </source>
</evidence>
<organism evidence="12 13">
    <name type="scientific">Scleropages formosus</name>
    <name type="common">Asian bonytongue</name>
    <name type="synonym">Osteoglossum formosum</name>
    <dbReference type="NCBI Taxonomy" id="113540"/>
    <lineage>
        <taxon>Eukaryota</taxon>
        <taxon>Metazoa</taxon>
        <taxon>Chordata</taxon>
        <taxon>Craniata</taxon>
        <taxon>Vertebrata</taxon>
        <taxon>Euteleostomi</taxon>
        <taxon>Actinopterygii</taxon>
        <taxon>Neopterygii</taxon>
        <taxon>Teleostei</taxon>
        <taxon>Osteoglossocephala</taxon>
        <taxon>Osteoglossomorpha</taxon>
        <taxon>Osteoglossiformes</taxon>
        <taxon>Osteoglossidae</taxon>
        <taxon>Scleropages</taxon>
    </lineage>
</organism>
<dbReference type="Ensembl" id="ENSSFOT00015019883.2">
    <property type="protein sequence ID" value="ENSSFOP00015019657.2"/>
    <property type="gene ID" value="ENSSFOG00015012640.2"/>
</dbReference>
<keyword evidence="11" id="KW-0732">Signal</keyword>
<keyword evidence="4 10" id="KW-0808">Transferase</keyword>
<name>A0A8C9RSX3_SCLFO</name>
<dbReference type="Gene3D" id="3.40.50.2000">
    <property type="entry name" value="Glycogen Phosphorylase B"/>
    <property type="match status" value="2"/>
</dbReference>
<evidence type="ECO:0000256" key="5">
    <source>
        <dbReference type="ARBA" id="ARBA00022692"/>
    </source>
</evidence>
<reference evidence="12" key="3">
    <citation type="submission" date="2025-09" db="UniProtKB">
        <authorList>
            <consortium name="Ensembl"/>
        </authorList>
    </citation>
    <scope>IDENTIFICATION</scope>
</reference>
<keyword evidence="3 10" id="KW-0328">Glycosyltransferase</keyword>
<dbReference type="FunFam" id="3.40.50.2000:FF:000176">
    <property type="entry name" value="UDP glucuronosyltransferase 1 family, polypeptide A7"/>
    <property type="match status" value="1"/>
</dbReference>
<comment type="catalytic activity">
    <reaction evidence="11">
        <text>glucuronate acceptor + UDP-alpha-D-glucuronate = acceptor beta-D-glucuronoside + UDP + H(+)</text>
        <dbReference type="Rhea" id="RHEA:21032"/>
        <dbReference type="ChEBI" id="CHEBI:15378"/>
        <dbReference type="ChEBI" id="CHEBI:58052"/>
        <dbReference type="ChEBI" id="CHEBI:58223"/>
        <dbReference type="ChEBI" id="CHEBI:132367"/>
        <dbReference type="ChEBI" id="CHEBI:132368"/>
        <dbReference type="EC" id="2.4.1.17"/>
    </reaction>
</comment>
<dbReference type="CDD" id="cd03784">
    <property type="entry name" value="GT1_Gtf-like"/>
    <property type="match status" value="1"/>
</dbReference>
<dbReference type="PANTHER" id="PTHR48043">
    <property type="entry name" value="EG:EG0003.4 PROTEIN-RELATED"/>
    <property type="match status" value="1"/>
</dbReference>
<dbReference type="Pfam" id="PF00201">
    <property type="entry name" value="UDPGT"/>
    <property type="match status" value="1"/>
</dbReference>
<dbReference type="PROSITE" id="PS00375">
    <property type="entry name" value="UDPGT"/>
    <property type="match status" value="1"/>
</dbReference>
<keyword evidence="7 11" id="KW-1133">Transmembrane helix</keyword>
<keyword evidence="6" id="KW-0256">Endoplasmic reticulum</keyword>
<evidence type="ECO:0000256" key="2">
    <source>
        <dbReference type="ARBA" id="ARBA00009995"/>
    </source>
</evidence>
<dbReference type="GeneTree" id="ENSGT00940000159677"/>
<reference evidence="12" key="2">
    <citation type="submission" date="2025-08" db="UniProtKB">
        <authorList>
            <consortium name="Ensembl"/>
        </authorList>
    </citation>
    <scope>IDENTIFICATION</scope>
</reference>
<evidence type="ECO:0000256" key="6">
    <source>
        <dbReference type="ARBA" id="ARBA00022824"/>
    </source>
</evidence>
<evidence type="ECO:0000313" key="12">
    <source>
        <dbReference type="Ensembl" id="ENSSFOP00015019657.2"/>
    </source>
</evidence>
<evidence type="ECO:0000256" key="7">
    <source>
        <dbReference type="ARBA" id="ARBA00022989"/>
    </source>
</evidence>
<dbReference type="GO" id="GO:0015020">
    <property type="term" value="F:glucuronosyltransferase activity"/>
    <property type="evidence" value="ECO:0007669"/>
    <property type="project" value="UniProtKB-EC"/>
</dbReference>
<reference evidence="12 13" key="1">
    <citation type="submission" date="2019-04" db="EMBL/GenBank/DDBJ databases">
        <authorList>
            <consortium name="Wellcome Sanger Institute Data Sharing"/>
        </authorList>
    </citation>
    <scope>NUCLEOTIDE SEQUENCE [LARGE SCALE GENOMIC DNA]</scope>
</reference>
<dbReference type="SUPFAM" id="SSF53756">
    <property type="entry name" value="UDP-Glycosyltransferase/glycogen phosphorylase"/>
    <property type="match status" value="1"/>
</dbReference>
<dbReference type="PANTHER" id="PTHR48043:SF161">
    <property type="entry name" value="UDP GLUCURONOSYLTRANSFERASE FAMILY 1 MEMBER A1"/>
    <property type="match status" value="1"/>
</dbReference>
<dbReference type="AlphaFoldDB" id="A0A8C9RSX3"/>
<evidence type="ECO:0000256" key="4">
    <source>
        <dbReference type="ARBA" id="ARBA00022679"/>
    </source>
</evidence>
<keyword evidence="13" id="KW-1185">Reference proteome</keyword>
<evidence type="ECO:0000256" key="11">
    <source>
        <dbReference type="RuleBase" id="RU362059"/>
    </source>
</evidence>
<keyword evidence="8 11" id="KW-0472">Membrane</keyword>
<dbReference type="EC" id="2.4.1.17" evidence="11"/>
<feature type="transmembrane region" description="Helical" evidence="11">
    <location>
        <begin position="494"/>
        <end position="517"/>
    </location>
</feature>
<comment type="similarity">
    <text evidence="2 10">Belongs to the UDP-glycosyltransferase family.</text>
</comment>
<keyword evidence="5 11" id="KW-0812">Transmembrane</keyword>
<dbReference type="Proteomes" id="UP000694397">
    <property type="component" value="Chromosome 14"/>
</dbReference>
<dbReference type="FunFam" id="3.40.50.2000:FF:000001">
    <property type="entry name" value="UDP-glucuronosyltransferase"/>
    <property type="match status" value="1"/>
</dbReference>
<dbReference type="OrthoDB" id="5835829at2759"/>
<dbReference type="InterPro" id="IPR035595">
    <property type="entry name" value="UDP_glycos_trans_CS"/>
</dbReference>
<accession>A0A8C9RSX3</accession>
<evidence type="ECO:0000256" key="9">
    <source>
        <dbReference type="ARBA" id="ARBA00023180"/>
    </source>
</evidence>
<evidence type="ECO:0000256" key="1">
    <source>
        <dbReference type="ARBA" id="ARBA00004389"/>
    </source>
</evidence>
<dbReference type="InterPro" id="IPR050271">
    <property type="entry name" value="UDP-glycosyltransferase"/>
</dbReference>
<dbReference type="GO" id="GO:0005789">
    <property type="term" value="C:endoplasmic reticulum membrane"/>
    <property type="evidence" value="ECO:0007669"/>
    <property type="project" value="UniProtKB-SubCell"/>
</dbReference>
<gene>
    <name evidence="12" type="primary">UGT1A1</name>
</gene>